<reference evidence="3 4" key="1">
    <citation type="journal article" date="2014" name="Proc. Natl. Acad. Sci. U.S.A.">
        <title>Functional type 2 photosynthetic reaction centers found in the rare bacterial phylum Gemmatimonadetes.</title>
        <authorList>
            <person name="Zeng Y."/>
            <person name="Feng F."/>
            <person name="Medova H."/>
            <person name="Dean J."/>
            <person name="Koblizek M."/>
        </authorList>
    </citation>
    <scope>NUCLEOTIDE SEQUENCE [LARGE SCALE GENOMIC DNA]</scope>
    <source>
        <strain evidence="3 4">AP64</strain>
    </source>
</reference>
<dbReference type="EMBL" id="CP011454">
    <property type="protein sequence ID" value="AMW06037.1"/>
    <property type="molecule type" value="Genomic_DNA"/>
</dbReference>
<dbReference type="KEGG" id="gph:GEMMAAP_17085"/>
<sequence>MAGHIGVTAIPAHARACLTTLATLQQPVVLVTLVSRVGSTPQDVGAKMLVDASGRLEGTVGGGRIEERAIAEAKTWLATAQGDATTPPCLLREWNLQRDIGMTCGGVVTLLFEAFNVAPWRVVLFGAGHVAQSLVRSLLLLDCHVVCVDSRAEWLQKLPATPQLSTVQLDDLRLYVPHVRAQDAVICMTMGHATDQPILQALYAQDLTPAYLGVIGSDAKRKALEKGLRALGVSEPWLAQLRCPVGLPIGGNQPGEIAISVAAELVALRHAVAAE</sequence>
<dbReference type="SUPFAM" id="SSF51735">
    <property type="entry name" value="NAD(P)-binding Rossmann-fold domains"/>
    <property type="match status" value="1"/>
</dbReference>
<dbReference type="InterPro" id="IPR003777">
    <property type="entry name" value="XdhC_CoxI"/>
</dbReference>
<feature type="domain" description="XdhC- CoxI" evidence="1">
    <location>
        <begin position="25"/>
        <end position="81"/>
    </location>
</feature>
<dbReference type="STRING" id="1379270.GEMMAAP_17085"/>
<dbReference type="Proteomes" id="UP000076404">
    <property type="component" value="Chromosome"/>
</dbReference>
<evidence type="ECO:0000259" key="2">
    <source>
        <dbReference type="Pfam" id="PF13478"/>
    </source>
</evidence>
<dbReference type="OrthoDB" id="61481at2"/>
<organism evidence="3 4">
    <name type="scientific">Gemmatimonas phototrophica</name>
    <dbReference type="NCBI Taxonomy" id="1379270"/>
    <lineage>
        <taxon>Bacteria</taxon>
        <taxon>Pseudomonadati</taxon>
        <taxon>Gemmatimonadota</taxon>
        <taxon>Gemmatimonadia</taxon>
        <taxon>Gemmatimonadales</taxon>
        <taxon>Gemmatimonadaceae</taxon>
        <taxon>Gemmatimonas</taxon>
    </lineage>
</organism>
<accession>A0A143BLW6</accession>
<keyword evidence="4" id="KW-1185">Reference proteome</keyword>
<dbReference type="RefSeq" id="WP_053333576.1">
    <property type="nucleotide sequence ID" value="NZ_CP011454.1"/>
</dbReference>
<dbReference type="PANTHER" id="PTHR30388:SF6">
    <property type="entry name" value="XANTHINE DEHYDROGENASE SUBUNIT A-RELATED"/>
    <property type="match status" value="1"/>
</dbReference>
<dbReference type="Gene3D" id="3.40.50.720">
    <property type="entry name" value="NAD(P)-binding Rossmann-like Domain"/>
    <property type="match status" value="1"/>
</dbReference>
<dbReference type="PANTHER" id="PTHR30388">
    <property type="entry name" value="ALDEHYDE OXIDOREDUCTASE MOLYBDENUM COFACTOR ASSEMBLY PROTEIN"/>
    <property type="match status" value="1"/>
</dbReference>
<feature type="domain" description="XdhC Rossmann" evidence="2">
    <location>
        <begin position="122"/>
        <end position="265"/>
    </location>
</feature>
<evidence type="ECO:0008006" key="5">
    <source>
        <dbReference type="Google" id="ProtNLM"/>
    </source>
</evidence>
<dbReference type="eggNOG" id="COG1975">
    <property type="taxonomic scope" value="Bacteria"/>
</dbReference>
<dbReference type="InterPro" id="IPR036291">
    <property type="entry name" value="NAD(P)-bd_dom_sf"/>
</dbReference>
<dbReference type="InterPro" id="IPR027051">
    <property type="entry name" value="XdhC_Rossmann_dom"/>
</dbReference>
<dbReference type="Pfam" id="PF02625">
    <property type="entry name" value="XdhC_CoxI"/>
    <property type="match status" value="1"/>
</dbReference>
<proteinExistence type="predicted"/>
<evidence type="ECO:0000313" key="3">
    <source>
        <dbReference type="EMBL" id="AMW06037.1"/>
    </source>
</evidence>
<gene>
    <name evidence="3" type="ORF">GEMMAAP_17085</name>
</gene>
<dbReference type="InterPro" id="IPR052698">
    <property type="entry name" value="MoCofactor_Util/Proc"/>
</dbReference>
<name>A0A143BLW6_9BACT</name>
<evidence type="ECO:0000313" key="4">
    <source>
        <dbReference type="Proteomes" id="UP000076404"/>
    </source>
</evidence>
<dbReference type="Pfam" id="PF13478">
    <property type="entry name" value="XdhC_C"/>
    <property type="match status" value="1"/>
</dbReference>
<reference evidence="3 4" key="2">
    <citation type="journal article" date="2016" name="Environ. Microbiol. Rep.">
        <title>Metagenomic evidence for the presence of phototrophic Gemmatimonadetes bacteria in diverse environments.</title>
        <authorList>
            <person name="Zeng Y."/>
            <person name="Baumbach J."/>
            <person name="Barbosa E.G."/>
            <person name="Azevedo V."/>
            <person name="Zhang C."/>
            <person name="Koblizek M."/>
        </authorList>
    </citation>
    <scope>NUCLEOTIDE SEQUENCE [LARGE SCALE GENOMIC DNA]</scope>
    <source>
        <strain evidence="3 4">AP64</strain>
    </source>
</reference>
<evidence type="ECO:0000259" key="1">
    <source>
        <dbReference type="Pfam" id="PF02625"/>
    </source>
</evidence>
<dbReference type="AlphaFoldDB" id="A0A143BLW6"/>
<dbReference type="InterPro" id="IPR014308">
    <property type="entry name" value="Xanthine_DH_XdhC"/>
</dbReference>
<dbReference type="NCBIfam" id="TIGR02964">
    <property type="entry name" value="xanthine_xdhC"/>
    <property type="match status" value="1"/>
</dbReference>
<protein>
    <recommendedName>
        <fullName evidence="5">Xanthine dehydrogenase</fullName>
    </recommendedName>
</protein>